<dbReference type="SUPFAM" id="SSF52733">
    <property type="entry name" value="Nicotinate mononucleotide:5,6-dimethylbenzimidazole phosphoribosyltransferase (CobT)"/>
    <property type="match status" value="1"/>
</dbReference>
<protein>
    <submittedName>
        <fullName evidence="2">Phosphoribosyltransferase</fullName>
    </submittedName>
</protein>
<evidence type="ECO:0000313" key="2">
    <source>
        <dbReference type="EMBL" id="SDW48061.1"/>
    </source>
</evidence>
<organism evidence="2 3">
    <name type="scientific">Thiocapsa roseopersicina</name>
    <dbReference type="NCBI Taxonomy" id="1058"/>
    <lineage>
        <taxon>Bacteria</taxon>
        <taxon>Pseudomonadati</taxon>
        <taxon>Pseudomonadota</taxon>
        <taxon>Gammaproteobacteria</taxon>
        <taxon>Chromatiales</taxon>
        <taxon>Chromatiaceae</taxon>
        <taxon>Thiocapsa</taxon>
    </lineage>
</organism>
<dbReference type="OrthoDB" id="5768978at2"/>
<name>A0A1H2TW48_THIRO</name>
<keyword evidence="3" id="KW-1185">Reference proteome</keyword>
<accession>A0A1H2TW48</accession>
<dbReference type="Gene3D" id="3.40.50.10210">
    <property type="match status" value="1"/>
</dbReference>
<evidence type="ECO:0000256" key="1">
    <source>
        <dbReference type="SAM" id="MobiDB-lite"/>
    </source>
</evidence>
<dbReference type="Proteomes" id="UP000198816">
    <property type="component" value="Unassembled WGS sequence"/>
</dbReference>
<gene>
    <name evidence="2" type="ORF">SAMN05421783_104197</name>
</gene>
<dbReference type="InterPro" id="IPR003200">
    <property type="entry name" value="Nict_dMeBzImd_PRibTrfase"/>
</dbReference>
<dbReference type="Pfam" id="PF02277">
    <property type="entry name" value="DBI_PRT"/>
    <property type="match status" value="1"/>
</dbReference>
<dbReference type="GO" id="GO:0008939">
    <property type="term" value="F:nicotinate-nucleotide-dimethylbenzimidazole phosphoribosyltransferase activity"/>
    <property type="evidence" value="ECO:0007669"/>
    <property type="project" value="InterPro"/>
</dbReference>
<dbReference type="AlphaFoldDB" id="A0A1H2TW48"/>
<keyword evidence="2" id="KW-0328">Glycosyltransferase</keyword>
<reference evidence="3" key="1">
    <citation type="submission" date="2016-10" db="EMBL/GenBank/DDBJ databases">
        <authorList>
            <person name="Varghese N."/>
            <person name="Submissions S."/>
        </authorList>
    </citation>
    <scope>NUCLEOTIDE SEQUENCE [LARGE SCALE GENOMIC DNA]</scope>
    <source>
        <strain evidence="3">DSM 217</strain>
    </source>
</reference>
<dbReference type="EMBL" id="FNNZ01000004">
    <property type="protein sequence ID" value="SDW48061.1"/>
    <property type="molecule type" value="Genomic_DNA"/>
</dbReference>
<keyword evidence="2" id="KW-0808">Transferase</keyword>
<evidence type="ECO:0000313" key="3">
    <source>
        <dbReference type="Proteomes" id="UP000198816"/>
    </source>
</evidence>
<dbReference type="InterPro" id="IPR036087">
    <property type="entry name" value="Nict_dMeBzImd_PRibTrfase_sf"/>
</dbReference>
<dbReference type="STRING" id="1058.SAMN05421783_104197"/>
<sequence>MRRGAGQRDRILLRPGWLSVPAAHRDRPRGSQGSDDVCAHRKRSGSLGNNGADDLGAARSDVALTVDRAISVAPGIRVVRVQLDSEGGSLSFSGAGRVRVALPNLPVVARRLNDLEDDANLKIEILRLRACSEVCSDSLAPDCRWIRGEDPPCRMARPLDKHRLDIALSAGRHAAERAKLAGVAHLIGVAPSVHPATEWWLGTTDASAPDAAHELPGLDGYLPEPSVCFDPYDALGDLGSPEIAALVGVAVAAAQMGIPFCLPDPAGGIAVDAAVGLNPGVRAWLDPIPVVRPFSRPSPERPRSLCAA</sequence>
<proteinExistence type="predicted"/>
<feature type="region of interest" description="Disordered" evidence="1">
    <location>
        <begin position="22"/>
        <end position="52"/>
    </location>
</feature>